<evidence type="ECO:0000313" key="2">
    <source>
        <dbReference type="Proteomes" id="UP001054821"/>
    </source>
</evidence>
<sequence>MSQTQKVQNNSLVEEVKRAGRGPGGMHGSPTLHEADVRNPLPLVATSWDSGCQCFPAAPRRLATASHGCQRALATSRGVPAASHGCQRIPATSHSCQCVLAAPRLVMLHGHSKLLECRSIRYVDKASTHP</sequence>
<accession>A0AAD4YJX4</accession>
<dbReference type="EMBL" id="JAJFAZ020000053">
    <property type="protein sequence ID" value="KAI5311258.1"/>
    <property type="molecule type" value="Genomic_DNA"/>
</dbReference>
<name>A0AAD4YJX4_PRUDU</name>
<organism evidence="1 2">
    <name type="scientific">Prunus dulcis</name>
    <name type="common">Almond</name>
    <name type="synonym">Amygdalus dulcis</name>
    <dbReference type="NCBI Taxonomy" id="3755"/>
    <lineage>
        <taxon>Eukaryota</taxon>
        <taxon>Viridiplantae</taxon>
        <taxon>Streptophyta</taxon>
        <taxon>Embryophyta</taxon>
        <taxon>Tracheophyta</taxon>
        <taxon>Spermatophyta</taxon>
        <taxon>Magnoliopsida</taxon>
        <taxon>eudicotyledons</taxon>
        <taxon>Gunneridae</taxon>
        <taxon>Pentapetalae</taxon>
        <taxon>rosids</taxon>
        <taxon>fabids</taxon>
        <taxon>Rosales</taxon>
        <taxon>Rosaceae</taxon>
        <taxon>Amygdaloideae</taxon>
        <taxon>Amygdaleae</taxon>
        <taxon>Prunus</taxon>
    </lineage>
</organism>
<dbReference type="AlphaFoldDB" id="A0AAD4YJX4"/>
<proteinExistence type="predicted"/>
<keyword evidence="2" id="KW-1185">Reference proteome</keyword>
<dbReference type="Proteomes" id="UP001054821">
    <property type="component" value="Unassembled WGS sequence"/>
</dbReference>
<gene>
    <name evidence="1" type="ORF">L3X38_000366</name>
</gene>
<reference evidence="1 2" key="1">
    <citation type="journal article" date="2022" name="G3 (Bethesda)">
        <title>Whole-genome sequence and methylome profiling of the almond [Prunus dulcis (Mill.) D.A. Webb] cultivar 'Nonpareil'.</title>
        <authorList>
            <person name="D'Amico-Willman K.M."/>
            <person name="Ouma W.Z."/>
            <person name="Meulia T."/>
            <person name="Sideli G.M."/>
            <person name="Gradziel T.M."/>
            <person name="Fresnedo-Ramirez J."/>
        </authorList>
    </citation>
    <scope>NUCLEOTIDE SEQUENCE [LARGE SCALE GENOMIC DNA]</scope>
    <source>
        <strain evidence="1">Clone GOH B32 T37-40</strain>
    </source>
</reference>
<evidence type="ECO:0000313" key="1">
    <source>
        <dbReference type="EMBL" id="KAI5311258.1"/>
    </source>
</evidence>
<comment type="caution">
    <text evidence="1">The sequence shown here is derived from an EMBL/GenBank/DDBJ whole genome shotgun (WGS) entry which is preliminary data.</text>
</comment>
<protein>
    <submittedName>
        <fullName evidence="1">Uncharacterized protein</fullName>
    </submittedName>
</protein>